<organism evidence="7 8">
    <name type="scientific">Arabidopsis thaliana</name>
    <name type="common">Mouse-ear cress</name>
    <dbReference type="NCBI Taxonomy" id="3702"/>
    <lineage>
        <taxon>Eukaryota</taxon>
        <taxon>Viridiplantae</taxon>
        <taxon>Streptophyta</taxon>
        <taxon>Embryophyta</taxon>
        <taxon>Tracheophyta</taxon>
        <taxon>Spermatophyta</taxon>
        <taxon>Magnoliopsida</taxon>
        <taxon>eudicotyledons</taxon>
        <taxon>Gunneridae</taxon>
        <taxon>Pentapetalae</taxon>
        <taxon>rosids</taxon>
        <taxon>malvids</taxon>
        <taxon>Brassicales</taxon>
        <taxon>Brassicaceae</taxon>
        <taxon>Camelineae</taxon>
        <taxon>Arabidopsis</taxon>
    </lineage>
</organism>
<evidence type="ECO:0000259" key="6">
    <source>
        <dbReference type="PROSITE" id="PS00125"/>
    </source>
</evidence>
<dbReference type="InterPro" id="IPR029052">
    <property type="entry name" value="Metallo-depent_PP-like"/>
</dbReference>
<keyword evidence="2 4" id="KW-0378">Hydrolase</keyword>
<dbReference type="InterPro" id="IPR004843">
    <property type="entry name" value="Calcineurin-like_PHP"/>
</dbReference>
<feature type="coiled-coil region" evidence="5">
    <location>
        <begin position="396"/>
        <end position="444"/>
    </location>
</feature>
<dbReference type="GO" id="GO:0046872">
    <property type="term" value="F:metal ion binding"/>
    <property type="evidence" value="ECO:0007669"/>
    <property type="project" value="UniProtKB-KW"/>
</dbReference>
<dbReference type="AlphaFoldDB" id="A0A7G2DPT4"/>
<feature type="domain" description="Serine/threonine specific protein phosphatases" evidence="6">
    <location>
        <begin position="146"/>
        <end position="151"/>
    </location>
</feature>
<dbReference type="EMBL" id="LR881466">
    <property type="protein sequence ID" value="CAD5312309.1"/>
    <property type="molecule type" value="Genomic_DNA"/>
</dbReference>
<accession>A0A7G2DPT4</accession>
<sequence>MPSNGDLDRQIEQLMECKPLSEADVRTLCDQARAILVEEYNVQPVKCPVTVCGDIHGQFYDLIELFRIGGNAPDTNYLFMGDYICVFGSFQNGEFLEKYPPFYLSRVSYLWVLFFFGMVDRGYYSVETVSLLVALKVRYRDRLTILRGNHESRQITQVYGFYDECLRKYGNANVWKYFTDLFDYLPLTALIESQVFCLHGGLSPSLDTLDNIRSLDRIQEVPHEGPMCDLLWSDPDDRCGWGISPRGAGYTFGQDIAAQFNHNNGLSLISRAHQLVMEGFNWCQDKNVVTVFSAPNYCYRCGNMAAILEIGENMEQNFLQFDPAPRQPKCTTQLISIFCFSFQFFFDALARDLMLALLATSHAFCASVNDRRSARSACKEKEERERSVTDHITLANQKQKQTEEDCIRKVQELQADLASSRETQEALERKVSYLQNDYSLLENKQSELKTTIQNLLQSRESFLNAYQESFFEMKCSIEARDRKIVMLHEKITSHLTLFDSIEKEASVIKKVIHEVQGLVDKKEDVVTGLKEKMDHVSTYEKVFIENIRALEEKLKCHETELQSKDNIISELSAQLESEKSKNEHQHQVEEISLSELACLTAFSKKLVGDHFSRICLLDQPYLQKTLQVKDLAVENLISEKEALYSEMKGLEMILQRIQESVSLMTEEDRKVFTSILTFEQGSDERNKRSRHNDTVDKMEELLYVAPVMHSQENSVKVIPSASPRCQHQKTDCRSIQDDDHQLDSAEYLQHNTVSGHWQSTNNHNHFEIEDKYKELMNQPDSECSTNRV</sequence>
<evidence type="ECO:0000256" key="2">
    <source>
        <dbReference type="ARBA" id="ARBA00022801"/>
    </source>
</evidence>
<keyword evidence="3" id="KW-0464">Manganese</keyword>
<keyword evidence="5" id="KW-0175">Coiled coil</keyword>
<dbReference type="Proteomes" id="UP000516314">
    <property type="component" value="Chromosome 1"/>
</dbReference>
<dbReference type="PROSITE" id="PS00125">
    <property type="entry name" value="SER_THR_PHOSPHATASE"/>
    <property type="match status" value="1"/>
</dbReference>
<comment type="similarity">
    <text evidence="4">Belongs to the PPP phosphatase family.</text>
</comment>
<gene>
    <name evidence="7" type="ORF">AT9943_LOCUS866</name>
</gene>
<dbReference type="InterPro" id="IPR006186">
    <property type="entry name" value="Ser/Thr-sp_prot-phosphatase"/>
</dbReference>
<name>A0A7G2DPT4_ARATH</name>
<keyword evidence="1" id="KW-0479">Metal-binding</keyword>
<dbReference type="PANTHER" id="PTHR45619">
    <property type="entry name" value="SERINE/THREONINE-PROTEIN PHOSPHATASE PP2A-RELATED"/>
    <property type="match status" value="1"/>
</dbReference>
<dbReference type="Gene3D" id="3.60.21.10">
    <property type="match status" value="1"/>
</dbReference>
<dbReference type="GO" id="GO:0004722">
    <property type="term" value="F:protein serine/threonine phosphatase activity"/>
    <property type="evidence" value="ECO:0007669"/>
    <property type="project" value="UniProtKB-EC"/>
</dbReference>
<evidence type="ECO:0000313" key="7">
    <source>
        <dbReference type="EMBL" id="CAD5312309.1"/>
    </source>
</evidence>
<dbReference type="InterPro" id="IPR047129">
    <property type="entry name" value="PPA2-like"/>
</dbReference>
<dbReference type="SMART" id="SM00156">
    <property type="entry name" value="PP2Ac"/>
    <property type="match status" value="1"/>
</dbReference>
<proteinExistence type="inferred from homology"/>
<evidence type="ECO:0000256" key="1">
    <source>
        <dbReference type="ARBA" id="ARBA00022723"/>
    </source>
</evidence>
<dbReference type="CDD" id="cd07415">
    <property type="entry name" value="MPP_PP2A_PP4_PP6"/>
    <property type="match status" value="1"/>
</dbReference>
<evidence type="ECO:0000256" key="3">
    <source>
        <dbReference type="ARBA" id="ARBA00023211"/>
    </source>
</evidence>
<comment type="catalytic activity">
    <reaction evidence="4">
        <text>O-phospho-L-threonyl-[protein] + H2O = L-threonyl-[protein] + phosphate</text>
        <dbReference type="Rhea" id="RHEA:47004"/>
        <dbReference type="Rhea" id="RHEA-COMP:11060"/>
        <dbReference type="Rhea" id="RHEA-COMP:11605"/>
        <dbReference type="ChEBI" id="CHEBI:15377"/>
        <dbReference type="ChEBI" id="CHEBI:30013"/>
        <dbReference type="ChEBI" id="CHEBI:43474"/>
        <dbReference type="ChEBI" id="CHEBI:61977"/>
        <dbReference type="EC" id="3.1.3.16"/>
    </reaction>
</comment>
<protein>
    <recommendedName>
        <fullName evidence="4">Serine/threonine-protein phosphatase</fullName>
        <ecNumber evidence="4">3.1.3.16</ecNumber>
    </recommendedName>
</protein>
<reference evidence="7 8" key="1">
    <citation type="submission" date="2020-09" db="EMBL/GenBank/DDBJ databases">
        <authorList>
            <person name="Ashkenazy H."/>
        </authorList>
    </citation>
    <scope>NUCLEOTIDE SEQUENCE [LARGE SCALE GENOMIC DNA]</scope>
    <source>
        <strain evidence="8">cv. Cdm-0</strain>
    </source>
</reference>
<evidence type="ECO:0000313" key="8">
    <source>
        <dbReference type="Proteomes" id="UP000516314"/>
    </source>
</evidence>
<evidence type="ECO:0000256" key="4">
    <source>
        <dbReference type="RuleBase" id="RU004273"/>
    </source>
</evidence>
<feature type="coiled-coil region" evidence="5">
    <location>
        <begin position="540"/>
        <end position="567"/>
    </location>
</feature>
<dbReference type="Pfam" id="PF00149">
    <property type="entry name" value="Metallophos"/>
    <property type="match status" value="1"/>
</dbReference>
<dbReference type="SUPFAM" id="SSF56300">
    <property type="entry name" value="Metallo-dependent phosphatases"/>
    <property type="match status" value="2"/>
</dbReference>
<dbReference type="PRINTS" id="PR00114">
    <property type="entry name" value="STPHPHTASE"/>
</dbReference>
<dbReference type="EC" id="3.1.3.16" evidence="4"/>
<evidence type="ECO:0000256" key="5">
    <source>
        <dbReference type="SAM" id="Coils"/>
    </source>
</evidence>